<dbReference type="InterPro" id="IPR036956">
    <property type="entry name" value="Impact_N_sf"/>
</dbReference>
<dbReference type="SUPFAM" id="SSF54980">
    <property type="entry name" value="EF-G C-terminal domain-like"/>
    <property type="match status" value="1"/>
</dbReference>
<dbReference type="InterPro" id="IPR015796">
    <property type="entry name" value="Impact_YigZ-like"/>
</dbReference>
<organism evidence="4 5">
    <name type="scientific">Tumebacillus avium</name>
    <dbReference type="NCBI Taxonomy" id="1903704"/>
    <lineage>
        <taxon>Bacteria</taxon>
        <taxon>Bacillati</taxon>
        <taxon>Bacillota</taxon>
        <taxon>Bacilli</taxon>
        <taxon>Bacillales</taxon>
        <taxon>Alicyclobacillaceae</taxon>
        <taxon>Tumebacillus</taxon>
    </lineage>
</organism>
<dbReference type="InterPro" id="IPR023582">
    <property type="entry name" value="Impact"/>
</dbReference>
<dbReference type="Gene3D" id="3.30.230.30">
    <property type="entry name" value="Impact, N-terminal domain"/>
    <property type="match status" value="1"/>
</dbReference>
<keyword evidence="5" id="KW-1185">Reference proteome</keyword>
<evidence type="ECO:0000259" key="3">
    <source>
        <dbReference type="Pfam" id="PF09186"/>
    </source>
</evidence>
<name>A0A1Y0IL02_9BACL</name>
<dbReference type="Pfam" id="PF01205">
    <property type="entry name" value="Impact_N"/>
    <property type="match status" value="1"/>
</dbReference>
<reference evidence="5" key="1">
    <citation type="submission" date="2017-05" db="EMBL/GenBank/DDBJ databases">
        <authorList>
            <person name="Sung H."/>
        </authorList>
    </citation>
    <scope>NUCLEOTIDE SEQUENCE [LARGE SCALE GENOMIC DNA]</scope>
    <source>
        <strain evidence="5">AR23208</strain>
    </source>
</reference>
<protein>
    <submittedName>
        <fullName evidence="4">YigZ family protein</fullName>
    </submittedName>
</protein>
<dbReference type="InterPro" id="IPR020568">
    <property type="entry name" value="Ribosomal_Su5_D2-typ_SF"/>
</dbReference>
<dbReference type="Pfam" id="PF09186">
    <property type="entry name" value="DUF1949"/>
    <property type="match status" value="1"/>
</dbReference>
<dbReference type="AlphaFoldDB" id="A0A1Y0IL02"/>
<dbReference type="RefSeq" id="WP_087455899.1">
    <property type="nucleotide sequence ID" value="NZ_CP021434.1"/>
</dbReference>
<dbReference type="SUPFAM" id="SSF54211">
    <property type="entry name" value="Ribosomal protein S5 domain 2-like"/>
    <property type="match status" value="1"/>
</dbReference>
<evidence type="ECO:0000259" key="2">
    <source>
        <dbReference type="Pfam" id="PF01205"/>
    </source>
</evidence>
<dbReference type="OrthoDB" id="9813771at2"/>
<proteinExistence type="inferred from homology"/>
<dbReference type="KEGG" id="tum:CBW65_05015"/>
<evidence type="ECO:0000313" key="4">
    <source>
        <dbReference type="EMBL" id="ARU60506.1"/>
    </source>
</evidence>
<dbReference type="GO" id="GO:0006446">
    <property type="term" value="P:regulation of translational initiation"/>
    <property type="evidence" value="ECO:0007669"/>
    <property type="project" value="TreeGrafter"/>
</dbReference>
<comment type="similarity">
    <text evidence="1">Belongs to the IMPACT family.</text>
</comment>
<sequence>MLPSYRTLLAPGEETIIIKKSRFIGYATPVNSEEEALQFIQSIQKKHWDATHNCYAYVFGPHQEIQKANDDGEPSGTAGKPILEVIKKEDLRNVAVVVTRYFGGIMLGAGGLIRAYSQTAAAGLHAAGIVTRKLFQEIAIDIDYTWLGKVENELHAVEDFHIDRIDYLERVTVFALVPAADTERLHKLITNATNGQAVLLNTEQKYVFERDGKLVKAEQ</sequence>
<feature type="domain" description="UPF0029" evidence="3">
    <location>
        <begin position="140"/>
        <end position="196"/>
    </location>
</feature>
<dbReference type="PANTHER" id="PTHR16301:SF20">
    <property type="entry name" value="IMPACT FAMILY MEMBER YIGZ"/>
    <property type="match status" value="1"/>
</dbReference>
<dbReference type="EMBL" id="CP021434">
    <property type="protein sequence ID" value="ARU60506.1"/>
    <property type="molecule type" value="Genomic_DNA"/>
</dbReference>
<dbReference type="PROSITE" id="PS00910">
    <property type="entry name" value="UPF0029"/>
    <property type="match status" value="1"/>
</dbReference>
<accession>A0A1Y0IL02</accession>
<dbReference type="Proteomes" id="UP000195437">
    <property type="component" value="Chromosome"/>
</dbReference>
<feature type="domain" description="Impact N-terminal" evidence="2">
    <location>
        <begin position="19"/>
        <end position="122"/>
    </location>
</feature>
<dbReference type="InterPro" id="IPR001498">
    <property type="entry name" value="Impact_N"/>
</dbReference>
<dbReference type="InterPro" id="IPR035647">
    <property type="entry name" value="EFG_III/V"/>
</dbReference>
<dbReference type="InterPro" id="IPR015269">
    <property type="entry name" value="UPF0029_Impact_C"/>
</dbReference>
<dbReference type="NCBIfam" id="TIGR00257">
    <property type="entry name" value="IMPACT_YIGZ"/>
    <property type="match status" value="1"/>
</dbReference>
<evidence type="ECO:0000313" key="5">
    <source>
        <dbReference type="Proteomes" id="UP000195437"/>
    </source>
</evidence>
<dbReference type="GO" id="GO:0005737">
    <property type="term" value="C:cytoplasm"/>
    <property type="evidence" value="ECO:0007669"/>
    <property type="project" value="TreeGrafter"/>
</dbReference>
<gene>
    <name evidence="4" type="ORF">CBW65_05015</name>
</gene>
<dbReference type="InterPro" id="IPR020569">
    <property type="entry name" value="UPF0029_Impact_CS"/>
</dbReference>
<evidence type="ECO:0000256" key="1">
    <source>
        <dbReference type="ARBA" id="ARBA00007665"/>
    </source>
</evidence>
<dbReference type="PANTHER" id="PTHR16301">
    <property type="entry name" value="IMPACT-RELATED"/>
    <property type="match status" value="1"/>
</dbReference>